<evidence type="ECO:0000256" key="4">
    <source>
        <dbReference type="ARBA" id="ARBA00022989"/>
    </source>
</evidence>
<dbReference type="EMBL" id="ML977141">
    <property type="protein sequence ID" value="KAF1990799.1"/>
    <property type="molecule type" value="Genomic_DNA"/>
</dbReference>
<feature type="region of interest" description="Disordered" evidence="6">
    <location>
        <begin position="354"/>
        <end position="383"/>
    </location>
</feature>
<evidence type="ECO:0000256" key="6">
    <source>
        <dbReference type="SAM" id="MobiDB-lite"/>
    </source>
</evidence>
<evidence type="ECO:0000313" key="9">
    <source>
        <dbReference type="EMBL" id="KAF1990799.1"/>
    </source>
</evidence>
<dbReference type="OrthoDB" id="8907274at2759"/>
<dbReference type="InterPro" id="IPR036938">
    <property type="entry name" value="PAP2/HPO_sf"/>
</dbReference>
<comment type="subcellular location">
    <subcellularLocation>
        <location evidence="1">Membrane</location>
        <topology evidence="1">Multi-pass membrane protein</topology>
    </subcellularLocation>
</comment>
<dbReference type="InterPro" id="IPR000326">
    <property type="entry name" value="PAP2/HPO"/>
</dbReference>
<dbReference type="GO" id="GO:0008195">
    <property type="term" value="F:phosphatidate phosphatase activity"/>
    <property type="evidence" value="ECO:0007669"/>
    <property type="project" value="TreeGrafter"/>
</dbReference>
<feature type="transmembrane region" description="Helical" evidence="7">
    <location>
        <begin position="21"/>
        <end position="40"/>
    </location>
</feature>
<keyword evidence="3 7" id="KW-0812">Transmembrane</keyword>
<keyword evidence="5 7" id="KW-0472">Membrane</keyword>
<keyword evidence="10" id="KW-1185">Reference proteome</keyword>
<dbReference type="SMART" id="SM00014">
    <property type="entry name" value="acidPPc"/>
    <property type="match status" value="1"/>
</dbReference>
<dbReference type="InterPro" id="IPR043216">
    <property type="entry name" value="PAP-like"/>
</dbReference>
<dbReference type="SUPFAM" id="SSF48317">
    <property type="entry name" value="Acid phosphatase/Vanadium-dependent haloperoxidase"/>
    <property type="match status" value="1"/>
</dbReference>
<protein>
    <submittedName>
        <fullName evidence="9">PAP2 domain-containing protein</fullName>
    </submittedName>
</protein>
<dbReference type="GO" id="GO:0006644">
    <property type="term" value="P:phospholipid metabolic process"/>
    <property type="evidence" value="ECO:0007669"/>
    <property type="project" value="InterPro"/>
</dbReference>
<organism evidence="9 10">
    <name type="scientific">Aulographum hederae CBS 113979</name>
    <dbReference type="NCBI Taxonomy" id="1176131"/>
    <lineage>
        <taxon>Eukaryota</taxon>
        <taxon>Fungi</taxon>
        <taxon>Dikarya</taxon>
        <taxon>Ascomycota</taxon>
        <taxon>Pezizomycotina</taxon>
        <taxon>Dothideomycetes</taxon>
        <taxon>Pleosporomycetidae</taxon>
        <taxon>Aulographales</taxon>
        <taxon>Aulographaceae</taxon>
    </lineage>
</organism>
<keyword evidence="4 7" id="KW-1133">Transmembrane helix</keyword>
<evidence type="ECO:0000256" key="7">
    <source>
        <dbReference type="SAM" id="Phobius"/>
    </source>
</evidence>
<dbReference type="Pfam" id="PF01569">
    <property type="entry name" value="PAP2"/>
    <property type="match status" value="1"/>
</dbReference>
<evidence type="ECO:0000256" key="3">
    <source>
        <dbReference type="ARBA" id="ARBA00022692"/>
    </source>
</evidence>
<dbReference type="PANTHER" id="PTHR10165">
    <property type="entry name" value="LIPID PHOSPHATE PHOSPHATASE"/>
    <property type="match status" value="1"/>
</dbReference>
<dbReference type="Proteomes" id="UP000800041">
    <property type="component" value="Unassembled WGS sequence"/>
</dbReference>
<feature type="domain" description="Phosphatidic acid phosphatase type 2/haloperoxidase" evidence="8">
    <location>
        <begin position="116"/>
        <end position="315"/>
    </location>
</feature>
<dbReference type="Gene3D" id="1.20.144.10">
    <property type="entry name" value="Phosphatidic acid phosphatase type 2/haloperoxidase"/>
    <property type="match status" value="1"/>
</dbReference>
<comment type="similarity">
    <text evidence="2">Belongs to the PA-phosphatase related phosphoesterase family.</text>
</comment>
<dbReference type="GO" id="GO:0016020">
    <property type="term" value="C:membrane"/>
    <property type="evidence" value="ECO:0007669"/>
    <property type="project" value="UniProtKB-SubCell"/>
</dbReference>
<feature type="compositionally biased region" description="Basic and acidic residues" evidence="6">
    <location>
        <begin position="362"/>
        <end position="383"/>
    </location>
</feature>
<feature type="transmembrane region" description="Helical" evidence="7">
    <location>
        <begin position="204"/>
        <end position="223"/>
    </location>
</feature>
<dbReference type="AlphaFoldDB" id="A0A6G1HCQ6"/>
<dbReference type="GO" id="GO:0046839">
    <property type="term" value="P:phospholipid dephosphorylation"/>
    <property type="evidence" value="ECO:0007669"/>
    <property type="project" value="TreeGrafter"/>
</dbReference>
<evidence type="ECO:0000313" key="10">
    <source>
        <dbReference type="Proteomes" id="UP000800041"/>
    </source>
</evidence>
<name>A0A6G1HCQ6_9PEZI</name>
<evidence type="ECO:0000256" key="1">
    <source>
        <dbReference type="ARBA" id="ARBA00004141"/>
    </source>
</evidence>
<dbReference type="PANTHER" id="PTHR10165:SF154">
    <property type="entry name" value="PAP2 DOMAIN PROTEIN (AFU_ORTHOLOGUE AFUA_1G09730)"/>
    <property type="match status" value="1"/>
</dbReference>
<feature type="transmembrane region" description="Helical" evidence="7">
    <location>
        <begin position="296"/>
        <end position="315"/>
    </location>
</feature>
<feature type="transmembrane region" description="Helical" evidence="7">
    <location>
        <begin position="66"/>
        <end position="89"/>
    </location>
</feature>
<proteinExistence type="inferred from homology"/>
<evidence type="ECO:0000256" key="2">
    <source>
        <dbReference type="ARBA" id="ARBA00008816"/>
    </source>
</evidence>
<accession>A0A6G1HCQ6</accession>
<reference evidence="9" key="1">
    <citation type="journal article" date="2020" name="Stud. Mycol.">
        <title>101 Dothideomycetes genomes: a test case for predicting lifestyles and emergence of pathogens.</title>
        <authorList>
            <person name="Haridas S."/>
            <person name="Albert R."/>
            <person name="Binder M."/>
            <person name="Bloem J."/>
            <person name="Labutti K."/>
            <person name="Salamov A."/>
            <person name="Andreopoulos B."/>
            <person name="Baker S."/>
            <person name="Barry K."/>
            <person name="Bills G."/>
            <person name="Bluhm B."/>
            <person name="Cannon C."/>
            <person name="Castanera R."/>
            <person name="Culley D."/>
            <person name="Daum C."/>
            <person name="Ezra D."/>
            <person name="Gonzalez J."/>
            <person name="Henrissat B."/>
            <person name="Kuo A."/>
            <person name="Liang C."/>
            <person name="Lipzen A."/>
            <person name="Lutzoni F."/>
            <person name="Magnuson J."/>
            <person name="Mondo S."/>
            <person name="Nolan M."/>
            <person name="Ohm R."/>
            <person name="Pangilinan J."/>
            <person name="Park H.-J."/>
            <person name="Ramirez L."/>
            <person name="Alfaro M."/>
            <person name="Sun H."/>
            <person name="Tritt A."/>
            <person name="Yoshinaga Y."/>
            <person name="Zwiers L.-H."/>
            <person name="Turgeon B."/>
            <person name="Goodwin S."/>
            <person name="Spatafora J."/>
            <person name="Crous P."/>
            <person name="Grigoriev I."/>
        </authorList>
    </citation>
    <scope>NUCLEOTIDE SEQUENCE</scope>
    <source>
        <strain evidence="9">CBS 113979</strain>
    </source>
</reference>
<gene>
    <name evidence="9" type="ORF">K402DRAFT_460210</name>
</gene>
<evidence type="ECO:0000256" key="5">
    <source>
        <dbReference type="ARBA" id="ARBA00023136"/>
    </source>
</evidence>
<dbReference type="FunFam" id="1.20.144.10:FF:000042">
    <property type="entry name" value="PAP2 domain protein"/>
    <property type="match status" value="1"/>
</dbReference>
<dbReference type="CDD" id="cd03390">
    <property type="entry name" value="PAP2_containing_1_like"/>
    <property type="match status" value="1"/>
</dbReference>
<feature type="transmembrane region" description="Helical" evidence="7">
    <location>
        <begin position="269"/>
        <end position="290"/>
    </location>
</feature>
<evidence type="ECO:0000259" key="8">
    <source>
        <dbReference type="SMART" id="SM00014"/>
    </source>
</evidence>
<sequence>MRKFTVGNIAVPSKRLVASYIFDWFVIIVIAFVGLGWSYLHPYRRPFSLVDLSISYPHVEDAAIPSWLLCVVSIVIPALVVFLVALIMVPGPTVSLQTPKSLIWRRKMWEWNAGWMGLALSLASAYMITQGMKNLFGKPRPDLLSRCNPDMGNLEAFSVGNYGARFNPQWVLVSADICTQTDIDLLDDGFRSFPSGHASASWSGLLYLTLFLCSKFAIAIPFLPPRSHSLDPTATALEAEQSDVLPTRSTPDGPEPVIPIRNQAAAPPVLGLVFAMVPVFAAIYICSTRYSGFNHHGFDIIFGSLIGIATSWGSFRWYHLPVRNGAGWAWGARSRDRAWVVGVGLQGFVGPEGWGTKKGFGAKKEKVEDKQTGDRGRDLEAGT</sequence>